<comment type="caution">
    <text evidence="2">The sequence shown here is derived from an EMBL/GenBank/DDBJ whole genome shotgun (WGS) entry which is preliminary data.</text>
</comment>
<protein>
    <submittedName>
        <fullName evidence="2">Uncharacterized protein</fullName>
    </submittedName>
</protein>
<gene>
    <name evidence="2" type="ORF">EVAR_38644_1</name>
</gene>
<proteinExistence type="predicted"/>
<organism evidence="2 3">
    <name type="scientific">Eumeta variegata</name>
    <name type="common">Bagworm moth</name>
    <name type="synonym">Eumeta japonica</name>
    <dbReference type="NCBI Taxonomy" id="151549"/>
    <lineage>
        <taxon>Eukaryota</taxon>
        <taxon>Metazoa</taxon>
        <taxon>Ecdysozoa</taxon>
        <taxon>Arthropoda</taxon>
        <taxon>Hexapoda</taxon>
        <taxon>Insecta</taxon>
        <taxon>Pterygota</taxon>
        <taxon>Neoptera</taxon>
        <taxon>Endopterygota</taxon>
        <taxon>Lepidoptera</taxon>
        <taxon>Glossata</taxon>
        <taxon>Ditrysia</taxon>
        <taxon>Tineoidea</taxon>
        <taxon>Psychidae</taxon>
        <taxon>Oiketicinae</taxon>
        <taxon>Eumeta</taxon>
    </lineage>
</organism>
<dbReference type="EMBL" id="BGZK01001010">
    <property type="protein sequence ID" value="GBP68408.1"/>
    <property type="molecule type" value="Genomic_DNA"/>
</dbReference>
<reference evidence="2 3" key="1">
    <citation type="journal article" date="2019" name="Commun. Biol.">
        <title>The bagworm genome reveals a unique fibroin gene that provides high tensile strength.</title>
        <authorList>
            <person name="Kono N."/>
            <person name="Nakamura H."/>
            <person name="Ohtoshi R."/>
            <person name="Tomita M."/>
            <person name="Numata K."/>
            <person name="Arakawa K."/>
        </authorList>
    </citation>
    <scope>NUCLEOTIDE SEQUENCE [LARGE SCALE GENOMIC DNA]</scope>
</reference>
<name>A0A4C1XXT3_EUMVA</name>
<keyword evidence="3" id="KW-1185">Reference proteome</keyword>
<sequence length="228" mass="25924">MYRSNGRRRRRGRTEANRGGRASATHGFYFTLGGIKGLHGGILYRLMTNTGVPRRPRADGGGPHLADDTLADALYNNKLTLISCQNFKKRVERLLRANRQFYISAIQKVNVTPQFRERVPFARLINIDACKRRVRRSRPAARATRYQTAFAARAVRDRVAPAETGLKQLFRTSCHPDHRRIEKLVLRSNQSELLAMCLSAKPWARGAQALQGWREENLTSKLLIMAVI</sequence>
<evidence type="ECO:0000256" key="1">
    <source>
        <dbReference type="SAM" id="MobiDB-lite"/>
    </source>
</evidence>
<feature type="region of interest" description="Disordered" evidence="1">
    <location>
        <begin position="1"/>
        <end position="21"/>
    </location>
</feature>
<evidence type="ECO:0000313" key="2">
    <source>
        <dbReference type="EMBL" id="GBP68408.1"/>
    </source>
</evidence>
<accession>A0A4C1XXT3</accession>
<evidence type="ECO:0000313" key="3">
    <source>
        <dbReference type="Proteomes" id="UP000299102"/>
    </source>
</evidence>
<dbReference type="AlphaFoldDB" id="A0A4C1XXT3"/>
<dbReference type="Proteomes" id="UP000299102">
    <property type="component" value="Unassembled WGS sequence"/>
</dbReference>
<feature type="compositionally biased region" description="Basic residues" evidence="1">
    <location>
        <begin position="1"/>
        <end position="12"/>
    </location>
</feature>